<evidence type="ECO:0000256" key="3">
    <source>
        <dbReference type="ARBA" id="ARBA00022989"/>
    </source>
</evidence>
<organism evidence="7 8">
    <name type="scientific">Ectocarpus siliculosus</name>
    <name type="common">Brown alga</name>
    <name type="synonym">Conferva siliculosa</name>
    <dbReference type="NCBI Taxonomy" id="2880"/>
    <lineage>
        <taxon>Eukaryota</taxon>
        <taxon>Sar</taxon>
        <taxon>Stramenopiles</taxon>
        <taxon>Ochrophyta</taxon>
        <taxon>PX clade</taxon>
        <taxon>Phaeophyceae</taxon>
        <taxon>Ectocarpales</taxon>
        <taxon>Ectocarpaceae</taxon>
        <taxon>Ectocarpus</taxon>
    </lineage>
</organism>
<keyword evidence="8" id="KW-1185">Reference proteome</keyword>
<dbReference type="GO" id="GO:0016491">
    <property type="term" value="F:oxidoreductase activity"/>
    <property type="evidence" value="ECO:0007669"/>
    <property type="project" value="UniProtKB-KW"/>
</dbReference>
<dbReference type="GO" id="GO:0016020">
    <property type="term" value="C:membrane"/>
    <property type="evidence" value="ECO:0007669"/>
    <property type="project" value="UniProtKB-SubCell"/>
</dbReference>
<evidence type="ECO:0000313" key="7">
    <source>
        <dbReference type="EMBL" id="CBJ25606.1"/>
    </source>
</evidence>
<accession>D7FW86</accession>
<feature type="transmembrane region" description="Helical" evidence="5">
    <location>
        <begin position="92"/>
        <end position="113"/>
    </location>
</feature>
<evidence type="ECO:0000313" key="8">
    <source>
        <dbReference type="Proteomes" id="UP000002630"/>
    </source>
</evidence>
<dbReference type="OrthoDB" id="408954at2759"/>
<reference evidence="7 8" key="1">
    <citation type="journal article" date="2010" name="Nature">
        <title>The Ectocarpus genome and the independent evolution of multicellularity in brown algae.</title>
        <authorList>
            <person name="Cock J.M."/>
            <person name="Sterck L."/>
            <person name="Rouze P."/>
            <person name="Scornet D."/>
            <person name="Allen A.E."/>
            <person name="Amoutzias G."/>
            <person name="Anthouard V."/>
            <person name="Artiguenave F."/>
            <person name="Aury J.M."/>
            <person name="Badger J.H."/>
            <person name="Beszteri B."/>
            <person name="Billiau K."/>
            <person name="Bonnet E."/>
            <person name="Bothwell J.H."/>
            <person name="Bowler C."/>
            <person name="Boyen C."/>
            <person name="Brownlee C."/>
            <person name="Carrano C.J."/>
            <person name="Charrier B."/>
            <person name="Cho G.Y."/>
            <person name="Coelho S.M."/>
            <person name="Collen J."/>
            <person name="Corre E."/>
            <person name="Da Silva C."/>
            <person name="Delage L."/>
            <person name="Delaroque N."/>
            <person name="Dittami S.M."/>
            <person name="Doulbeau S."/>
            <person name="Elias M."/>
            <person name="Farnham G."/>
            <person name="Gachon C.M."/>
            <person name="Gschloessl B."/>
            <person name="Heesch S."/>
            <person name="Jabbari K."/>
            <person name="Jubin C."/>
            <person name="Kawai H."/>
            <person name="Kimura K."/>
            <person name="Kloareg B."/>
            <person name="Kupper F.C."/>
            <person name="Lang D."/>
            <person name="Le Bail A."/>
            <person name="Leblanc C."/>
            <person name="Lerouge P."/>
            <person name="Lohr M."/>
            <person name="Lopez P.J."/>
            <person name="Martens C."/>
            <person name="Maumus F."/>
            <person name="Michel G."/>
            <person name="Miranda-Saavedra D."/>
            <person name="Morales J."/>
            <person name="Moreau H."/>
            <person name="Motomura T."/>
            <person name="Nagasato C."/>
            <person name="Napoli C.A."/>
            <person name="Nelson D.R."/>
            <person name="Nyvall-Collen P."/>
            <person name="Peters A.F."/>
            <person name="Pommier C."/>
            <person name="Potin P."/>
            <person name="Poulain J."/>
            <person name="Quesneville H."/>
            <person name="Read B."/>
            <person name="Rensing S.A."/>
            <person name="Ritter A."/>
            <person name="Rousvoal S."/>
            <person name="Samanta M."/>
            <person name="Samson G."/>
            <person name="Schroeder D.C."/>
            <person name="Segurens B."/>
            <person name="Strittmatter M."/>
            <person name="Tonon T."/>
            <person name="Tregear J.W."/>
            <person name="Valentin K."/>
            <person name="von Dassow P."/>
            <person name="Yamagishi T."/>
            <person name="Van de Peer Y."/>
            <person name="Wincker P."/>
        </authorList>
    </citation>
    <scope>NUCLEOTIDE SEQUENCE [LARGE SCALE GENOMIC DNA]</scope>
    <source>
        <strain evidence="8">Ec32 / CCAP1310/4</strain>
    </source>
</reference>
<dbReference type="EMBL" id="FN648486">
    <property type="protein sequence ID" value="CBJ25606.1"/>
    <property type="molecule type" value="Genomic_DNA"/>
</dbReference>
<evidence type="ECO:0000259" key="6">
    <source>
        <dbReference type="Pfam" id="PF04116"/>
    </source>
</evidence>
<dbReference type="InParanoid" id="D7FW86"/>
<dbReference type="EC" id="1.14.21.6" evidence="7"/>
<feature type="transmembrane region" description="Helical" evidence="5">
    <location>
        <begin position="51"/>
        <end position="71"/>
    </location>
</feature>
<keyword evidence="7" id="KW-0560">Oxidoreductase</keyword>
<evidence type="ECO:0000256" key="4">
    <source>
        <dbReference type="ARBA" id="ARBA00023136"/>
    </source>
</evidence>
<name>D7FW86_ECTSI</name>
<keyword evidence="3 5" id="KW-1133">Transmembrane helix</keyword>
<dbReference type="InterPro" id="IPR050307">
    <property type="entry name" value="Sterol_Desaturase_Related"/>
</dbReference>
<evidence type="ECO:0000256" key="2">
    <source>
        <dbReference type="ARBA" id="ARBA00022692"/>
    </source>
</evidence>
<proteinExistence type="predicted"/>
<dbReference type="Proteomes" id="UP000002630">
    <property type="component" value="Linkage Group LG02"/>
</dbReference>
<dbReference type="AlphaFoldDB" id="D7FW86"/>
<keyword evidence="2 5" id="KW-0812">Transmembrane</keyword>
<dbReference type="STRING" id="2880.D7FW86"/>
<dbReference type="GO" id="GO:0005506">
    <property type="term" value="F:iron ion binding"/>
    <property type="evidence" value="ECO:0007669"/>
    <property type="project" value="InterPro"/>
</dbReference>
<gene>
    <name evidence="7" type="primary">STE1</name>
    <name evidence="7" type="ORF">Esi_0003_0314</name>
</gene>
<evidence type="ECO:0000256" key="5">
    <source>
        <dbReference type="SAM" id="Phobius"/>
    </source>
</evidence>
<dbReference type="PANTHER" id="PTHR11863">
    <property type="entry name" value="STEROL DESATURASE"/>
    <property type="match status" value="1"/>
</dbReference>
<sequence>MMAGATSSPELVKEFNAWINSFLFSEGTIKTARDAMGAKAAHYFLTYVRNFLGGSILYYITAAMWHWVIYVKMGRTLFPKGMPAPAVIWDQIQLAQLSTTVYAMLPVLGEFFIEEGYTRCYFHFSDVGGLIGYVLYTVVYLTFVEIGIYWMHRTLHTNKFLYKYVHALHHKYNSPETLSPWASIAFNPLDGVLQACPYVICLFFIPCHYYTHMAMFMFTAIWATNIHDAVPGNSEPIMGAKYHTVHHTHYHVNFGQFFTFCDQYWGTLKRPQDMRGYSQEPSTDAAKKAS</sequence>
<dbReference type="InterPro" id="IPR006694">
    <property type="entry name" value="Fatty_acid_hydroxylase"/>
</dbReference>
<dbReference type="eggNOG" id="KOG0872">
    <property type="taxonomic scope" value="Eukaryota"/>
</dbReference>
<keyword evidence="4 5" id="KW-0472">Membrane</keyword>
<dbReference type="EMBL" id="FN649727">
    <property type="protein sequence ID" value="CBJ25606.1"/>
    <property type="molecule type" value="Genomic_DNA"/>
</dbReference>
<comment type="subcellular location">
    <subcellularLocation>
        <location evidence="1">Membrane</location>
    </subcellularLocation>
</comment>
<protein>
    <submittedName>
        <fullName evidence="7">Sterol C-5 desaturase</fullName>
        <ecNumber evidence="7">1.14.21.6</ecNumber>
    </submittedName>
</protein>
<dbReference type="OMA" id="CINGNIW"/>
<feature type="domain" description="Fatty acid hydroxylase" evidence="6">
    <location>
        <begin position="138"/>
        <end position="267"/>
    </location>
</feature>
<dbReference type="GO" id="GO:0008610">
    <property type="term" value="P:lipid biosynthetic process"/>
    <property type="evidence" value="ECO:0007669"/>
    <property type="project" value="InterPro"/>
</dbReference>
<dbReference type="Pfam" id="PF04116">
    <property type="entry name" value="FA_hydroxylase"/>
    <property type="match status" value="1"/>
</dbReference>
<evidence type="ECO:0000256" key="1">
    <source>
        <dbReference type="ARBA" id="ARBA00004370"/>
    </source>
</evidence>
<feature type="transmembrane region" description="Helical" evidence="5">
    <location>
        <begin position="133"/>
        <end position="151"/>
    </location>
</feature>